<dbReference type="CDD" id="cd00090">
    <property type="entry name" value="HTH_ARSR"/>
    <property type="match status" value="1"/>
</dbReference>
<comment type="caution">
    <text evidence="2">The sequence shown here is derived from an EMBL/GenBank/DDBJ whole genome shotgun (WGS) entry which is preliminary data.</text>
</comment>
<dbReference type="InterPro" id="IPR036390">
    <property type="entry name" value="WH_DNA-bd_sf"/>
</dbReference>
<dbReference type="Gene3D" id="1.10.10.10">
    <property type="entry name" value="Winged helix-like DNA-binding domain superfamily/Winged helix DNA-binding domain"/>
    <property type="match status" value="1"/>
</dbReference>
<dbReference type="OrthoDB" id="5949858at2"/>
<dbReference type="InterPro" id="IPR036388">
    <property type="entry name" value="WH-like_DNA-bd_sf"/>
</dbReference>
<gene>
    <name evidence="2" type="ORF">DQ392_18440</name>
</gene>
<dbReference type="SUPFAM" id="SSF46785">
    <property type="entry name" value="Winged helix' DNA-binding domain"/>
    <property type="match status" value="1"/>
</dbReference>
<dbReference type="Pfam" id="PF12840">
    <property type="entry name" value="HTH_20"/>
    <property type="match status" value="1"/>
</dbReference>
<dbReference type="Gene3D" id="6.10.140.2180">
    <property type="match status" value="1"/>
</dbReference>
<keyword evidence="3" id="KW-1185">Reference proteome</keyword>
<dbReference type="AlphaFoldDB" id="A0A367EG23"/>
<evidence type="ECO:0000256" key="1">
    <source>
        <dbReference type="SAM" id="MobiDB-lite"/>
    </source>
</evidence>
<name>A0A367EG23_9ACTN</name>
<dbReference type="RefSeq" id="WP_114016733.1">
    <property type="nucleotide sequence ID" value="NZ_QOIM01000037.1"/>
</dbReference>
<evidence type="ECO:0000313" key="3">
    <source>
        <dbReference type="Proteomes" id="UP000253507"/>
    </source>
</evidence>
<evidence type="ECO:0000313" key="2">
    <source>
        <dbReference type="EMBL" id="RCG17038.1"/>
    </source>
</evidence>
<protein>
    <submittedName>
        <fullName evidence="2">ArsR family transcriptional regulator</fullName>
    </submittedName>
</protein>
<dbReference type="Proteomes" id="UP000253507">
    <property type="component" value="Unassembled WGS sequence"/>
</dbReference>
<dbReference type="InterPro" id="IPR011991">
    <property type="entry name" value="ArsR-like_HTH"/>
</dbReference>
<reference evidence="2 3" key="1">
    <citation type="submission" date="2018-06" db="EMBL/GenBank/DDBJ databases">
        <title>Streptomyces reniochalinae sp. nov. and Streptomyces diacarnus sp. nov. from marine sponges.</title>
        <authorList>
            <person name="Li L."/>
        </authorList>
    </citation>
    <scope>NUCLEOTIDE SEQUENCE [LARGE SCALE GENOMIC DNA]</scope>
    <source>
        <strain evidence="2 3">LHW50302</strain>
    </source>
</reference>
<feature type="region of interest" description="Disordered" evidence="1">
    <location>
        <begin position="172"/>
        <end position="198"/>
    </location>
</feature>
<organism evidence="2 3">
    <name type="scientific">Streptomyces reniochalinae</name>
    <dbReference type="NCBI Taxonomy" id="2250578"/>
    <lineage>
        <taxon>Bacteria</taxon>
        <taxon>Bacillati</taxon>
        <taxon>Actinomycetota</taxon>
        <taxon>Actinomycetes</taxon>
        <taxon>Kitasatosporales</taxon>
        <taxon>Streptomycetaceae</taxon>
        <taxon>Streptomyces</taxon>
    </lineage>
</organism>
<proteinExistence type="predicted"/>
<sequence length="198" mass="21743">MANANELLHPVRMRILQTLLGADELTTAQLRDRLPDVASATMYRHVAALAQAGVIEVVGERPVRGTVERSYRVRQDRALVDPDTRDAMGTEDHRRAFTVFSAAVMGDFERYLSHEDAEPARENVLYRQGAVWVTDEEFASLVDEIEAAVARRTHTTPGDGRTRHLLSLVFVPDKAAGNPDEPGTDTASGPSPRPGAET</sequence>
<accession>A0A367EG23</accession>
<dbReference type="EMBL" id="QOIM01000037">
    <property type="protein sequence ID" value="RCG17038.1"/>
    <property type="molecule type" value="Genomic_DNA"/>
</dbReference>